<evidence type="ECO:0000313" key="2">
    <source>
        <dbReference type="EMBL" id="CAF1146950.1"/>
    </source>
</evidence>
<dbReference type="Proteomes" id="UP000681722">
    <property type="component" value="Unassembled WGS sequence"/>
</dbReference>
<dbReference type="Gene3D" id="3.40.50.2300">
    <property type="match status" value="1"/>
</dbReference>
<keyword evidence="5" id="KW-1185">Reference proteome</keyword>
<evidence type="ECO:0000313" key="3">
    <source>
        <dbReference type="EMBL" id="CAF3697108.1"/>
    </source>
</evidence>
<accession>A0A814SEE0</accession>
<dbReference type="AlphaFoldDB" id="A0A814SEE0"/>
<dbReference type="EMBL" id="CAJNOQ010006769">
    <property type="protein sequence ID" value="CAF1146950.1"/>
    <property type="molecule type" value="Genomic_DNA"/>
</dbReference>
<dbReference type="EMBL" id="CAJOBC010006769">
    <property type="protein sequence ID" value="CAF3910505.1"/>
    <property type="molecule type" value="Genomic_DNA"/>
</dbReference>
<dbReference type="EMBL" id="CAJNOK010003913">
    <property type="protein sequence ID" value="CAF0919410.1"/>
    <property type="molecule type" value="Genomic_DNA"/>
</dbReference>
<organism evidence="2 5">
    <name type="scientific">Didymodactylos carnosus</name>
    <dbReference type="NCBI Taxonomy" id="1234261"/>
    <lineage>
        <taxon>Eukaryota</taxon>
        <taxon>Metazoa</taxon>
        <taxon>Spiralia</taxon>
        <taxon>Gnathifera</taxon>
        <taxon>Rotifera</taxon>
        <taxon>Eurotatoria</taxon>
        <taxon>Bdelloidea</taxon>
        <taxon>Philodinida</taxon>
        <taxon>Philodinidae</taxon>
        <taxon>Didymodactylos</taxon>
    </lineage>
</organism>
<reference evidence="2" key="1">
    <citation type="submission" date="2021-02" db="EMBL/GenBank/DDBJ databases">
        <authorList>
            <person name="Nowell W R."/>
        </authorList>
    </citation>
    <scope>NUCLEOTIDE SEQUENCE</scope>
</reference>
<evidence type="ECO:0000313" key="4">
    <source>
        <dbReference type="EMBL" id="CAF3910505.1"/>
    </source>
</evidence>
<dbReference type="Proteomes" id="UP000682733">
    <property type="component" value="Unassembled WGS sequence"/>
</dbReference>
<name>A0A814SEE0_9BILA</name>
<evidence type="ECO:0000313" key="5">
    <source>
        <dbReference type="Proteomes" id="UP000663829"/>
    </source>
</evidence>
<comment type="caution">
    <text evidence="2">The sequence shown here is derived from an EMBL/GenBank/DDBJ whole genome shotgun (WGS) entry which is preliminary data.</text>
</comment>
<gene>
    <name evidence="2" type="ORF">GPM918_LOCUS20980</name>
    <name evidence="1" type="ORF">OVA965_LOCUS10540</name>
    <name evidence="4" type="ORF">SRO942_LOCUS20977</name>
    <name evidence="3" type="ORF">TMI583_LOCUS10536</name>
</gene>
<protein>
    <submittedName>
        <fullName evidence="2">Uncharacterized protein</fullName>
    </submittedName>
</protein>
<proteinExistence type="predicted"/>
<dbReference type="Proteomes" id="UP000663829">
    <property type="component" value="Unassembled WGS sequence"/>
</dbReference>
<sequence>MPNKSVLKIIGPAYSNEVPFILSYTASVGIPYDATNSDLSNTNKYSSSYYLIPSDQLKTSFSSNSYLYTFCCSFYETTRLEDAEYDDVQIQPRKQQPCCTGKPEGRYHVHNCGGKCCSDDSIHQPGMGRIGTVSVRQTKDLDGQDICGYCFPNYISKCNVN</sequence>
<dbReference type="Proteomes" id="UP000677228">
    <property type="component" value="Unassembled WGS sequence"/>
</dbReference>
<evidence type="ECO:0000313" key="1">
    <source>
        <dbReference type="EMBL" id="CAF0919410.1"/>
    </source>
</evidence>
<dbReference type="EMBL" id="CAJOBA010003914">
    <property type="protein sequence ID" value="CAF3697108.1"/>
    <property type="molecule type" value="Genomic_DNA"/>
</dbReference>